<name>A0ABT1C3Q8_9HYPH</name>
<evidence type="ECO:0000313" key="2">
    <source>
        <dbReference type="EMBL" id="MCO6049148.1"/>
    </source>
</evidence>
<dbReference type="CDD" id="cd00761">
    <property type="entry name" value="Glyco_tranf_GTA_type"/>
    <property type="match status" value="1"/>
</dbReference>
<evidence type="ECO:0000259" key="1">
    <source>
        <dbReference type="Pfam" id="PF00535"/>
    </source>
</evidence>
<dbReference type="InterPro" id="IPR029044">
    <property type="entry name" value="Nucleotide-diphossugar_trans"/>
</dbReference>
<evidence type="ECO:0000313" key="3">
    <source>
        <dbReference type="Proteomes" id="UP001205906"/>
    </source>
</evidence>
<sequence>METSGFLVHARTPTYKRPDMLRRALQSLQAQTHTNWICDVYDDDRNGAGRAVVEALADPRICYTLNPKQNFASRNIDQCFTAQNPHEADYFCVVEDDNFLLPRFMEDNLRIAREQGVELILRNQLIELGSGTPEARLSETGILDEMFAEGRYEPSQFRLSLIPGIGVSNGGLFWSRDARSRLEIGYACTATLQEYLRTFSVWEDIYVAMEPLAVWAENGAQTTRDLGGTAGYLKRELDLKRAVQILQREAWALAGRDKQREFLESASFRYPVALRARGLVKALITARTGAHLGLKEKLELAARGLLIRTAGRPEPELPDFIASRKAVA</sequence>
<reference evidence="2 3" key="1">
    <citation type="submission" date="2022-06" db="EMBL/GenBank/DDBJ databases">
        <title>Mesorhizobium sp. strain RP14 Genome sequencing and assembly.</title>
        <authorList>
            <person name="Kim I."/>
        </authorList>
    </citation>
    <scope>NUCLEOTIDE SEQUENCE [LARGE SCALE GENOMIC DNA]</scope>
    <source>
        <strain evidence="3">RP14(2022)</strain>
    </source>
</reference>
<dbReference type="RefSeq" id="WP_252816596.1">
    <property type="nucleotide sequence ID" value="NZ_JAMXQS010000002.1"/>
</dbReference>
<proteinExistence type="predicted"/>
<dbReference type="Gene3D" id="3.90.550.10">
    <property type="entry name" value="Spore Coat Polysaccharide Biosynthesis Protein SpsA, Chain A"/>
    <property type="match status" value="1"/>
</dbReference>
<dbReference type="Proteomes" id="UP001205906">
    <property type="component" value="Unassembled WGS sequence"/>
</dbReference>
<dbReference type="SUPFAM" id="SSF53448">
    <property type="entry name" value="Nucleotide-diphospho-sugar transferases"/>
    <property type="match status" value="1"/>
</dbReference>
<dbReference type="Pfam" id="PF00535">
    <property type="entry name" value="Glycos_transf_2"/>
    <property type="match status" value="1"/>
</dbReference>
<organism evidence="2 3">
    <name type="scientific">Mesorhizobium liriopis</name>
    <dbReference type="NCBI Taxonomy" id="2953882"/>
    <lineage>
        <taxon>Bacteria</taxon>
        <taxon>Pseudomonadati</taxon>
        <taxon>Pseudomonadota</taxon>
        <taxon>Alphaproteobacteria</taxon>
        <taxon>Hyphomicrobiales</taxon>
        <taxon>Phyllobacteriaceae</taxon>
        <taxon>Mesorhizobium</taxon>
    </lineage>
</organism>
<keyword evidence="3" id="KW-1185">Reference proteome</keyword>
<dbReference type="InterPro" id="IPR001173">
    <property type="entry name" value="Glyco_trans_2-like"/>
</dbReference>
<feature type="domain" description="Glycosyltransferase 2-like" evidence="1">
    <location>
        <begin position="12"/>
        <end position="121"/>
    </location>
</feature>
<gene>
    <name evidence="2" type="ORF">NGM99_05015</name>
</gene>
<protein>
    <submittedName>
        <fullName evidence="2">Glycosyltransferase</fullName>
    </submittedName>
</protein>
<accession>A0ABT1C3Q8</accession>
<comment type="caution">
    <text evidence="2">The sequence shown here is derived from an EMBL/GenBank/DDBJ whole genome shotgun (WGS) entry which is preliminary data.</text>
</comment>
<dbReference type="EMBL" id="JAMXQS010000002">
    <property type="protein sequence ID" value="MCO6049148.1"/>
    <property type="molecule type" value="Genomic_DNA"/>
</dbReference>